<keyword evidence="2" id="KW-1185">Reference proteome</keyword>
<accession>A0ACB6ZWE5</accession>
<comment type="caution">
    <text evidence="1">The sequence shown here is derived from an EMBL/GenBank/DDBJ whole genome shotgun (WGS) entry which is preliminary data.</text>
</comment>
<reference evidence="1" key="1">
    <citation type="submission" date="2019-10" db="EMBL/GenBank/DDBJ databases">
        <authorList>
            <consortium name="DOE Joint Genome Institute"/>
            <person name="Kuo A."/>
            <person name="Miyauchi S."/>
            <person name="Kiss E."/>
            <person name="Drula E."/>
            <person name="Kohler A."/>
            <person name="Sanchez-Garcia M."/>
            <person name="Andreopoulos B."/>
            <person name="Barry K.W."/>
            <person name="Bonito G."/>
            <person name="Buee M."/>
            <person name="Carver A."/>
            <person name="Chen C."/>
            <person name="Cichocki N."/>
            <person name="Clum A."/>
            <person name="Culley D."/>
            <person name="Crous P.W."/>
            <person name="Fauchery L."/>
            <person name="Girlanda M."/>
            <person name="Hayes R."/>
            <person name="Keri Z."/>
            <person name="Labutti K."/>
            <person name="Lipzen A."/>
            <person name="Lombard V."/>
            <person name="Magnuson J."/>
            <person name="Maillard F."/>
            <person name="Morin E."/>
            <person name="Murat C."/>
            <person name="Nolan M."/>
            <person name="Ohm R."/>
            <person name="Pangilinan J."/>
            <person name="Pereira M."/>
            <person name="Perotto S."/>
            <person name="Peter M."/>
            <person name="Riley R."/>
            <person name="Sitrit Y."/>
            <person name="Stielow B."/>
            <person name="Szollosi G."/>
            <person name="Zifcakova L."/>
            <person name="Stursova M."/>
            <person name="Spatafora J.W."/>
            <person name="Tedersoo L."/>
            <person name="Vaario L.-M."/>
            <person name="Yamada A."/>
            <person name="Yan M."/>
            <person name="Wang P."/>
            <person name="Xu J."/>
            <person name="Bruns T."/>
            <person name="Baldrian P."/>
            <person name="Vilgalys R."/>
            <person name="Henrissat B."/>
            <person name="Grigoriev I.V."/>
            <person name="Hibbett D."/>
            <person name="Nagy L.G."/>
            <person name="Martin F.M."/>
        </authorList>
    </citation>
    <scope>NUCLEOTIDE SEQUENCE</scope>
    <source>
        <strain evidence="1">P2</strain>
    </source>
</reference>
<name>A0ACB6ZWE5_THEGA</name>
<organism evidence="1 2">
    <name type="scientific">Thelephora ganbajun</name>
    <name type="common">Ganba fungus</name>
    <dbReference type="NCBI Taxonomy" id="370292"/>
    <lineage>
        <taxon>Eukaryota</taxon>
        <taxon>Fungi</taxon>
        <taxon>Dikarya</taxon>
        <taxon>Basidiomycota</taxon>
        <taxon>Agaricomycotina</taxon>
        <taxon>Agaricomycetes</taxon>
        <taxon>Thelephorales</taxon>
        <taxon>Thelephoraceae</taxon>
        <taxon>Thelephora</taxon>
    </lineage>
</organism>
<evidence type="ECO:0000313" key="2">
    <source>
        <dbReference type="Proteomes" id="UP000886501"/>
    </source>
</evidence>
<proteinExistence type="predicted"/>
<protein>
    <submittedName>
        <fullName evidence="1">Uncharacterized protein</fullName>
    </submittedName>
</protein>
<sequence length="265" mass="30364">MQIPTCTGIRIRSARDANILFHAVALNLLPLITRRLDEAERLQVRSGCVYVWEERNPSYFDFNGQEMKRFTEGRSWGPSKARDEFLFYYEKENGIKSQMVERMKSGPRSTRTQLVKQTYSVNVHSPNSPNVRKWHLNAYYCADEVEELATVDDVPVLNNLQVPHDLYTCARTSRAREAAIRSHNNPGIRGNREPPRNHPPFPYPRPEDLERHSSSGSDSSGRERSSSPDPSLAPLEYLESLPRLGRHPMDDRALRLFDSAGIRDG</sequence>
<dbReference type="Proteomes" id="UP000886501">
    <property type="component" value="Unassembled WGS sequence"/>
</dbReference>
<evidence type="ECO:0000313" key="1">
    <source>
        <dbReference type="EMBL" id="KAF9653976.1"/>
    </source>
</evidence>
<gene>
    <name evidence="1" type="ORF">BDM02DRAFT_3152900</name>
</gene>
<reference evidence="1" key="2">
    <citation type="journal article" date="2020" name="Nat. Commun.">
        <title>Large-scale genome sequencing of mycorrhizal fungi provides insights into the early evolution of symbiotic traits.</title>
        <authorList>
            <person name="Miyauchi S."/>
            <person name="Kiss E."/>
            <person name="Kuo A."/>
            <person name="Drula E."/>
            <person name="Kohler A."/>
            <person name="Sanchez-Garcia M."/>
            <person name="Morin E."/>
            <person name="Andreopoulos B."/>
            <person name="Barry K.W."/>
            <person name="Bonito G."/>
            <person name="Buee M."/>
            <person name="Carver A."/>
            <person name="Chen C."/>
            <person name="Cichocki N."/>
            <person name="Clum A."/>
            <person name="Culley D."/>
            <person name="Crous P.W."/>
            <person name="Fauchery L."/>
            <person name="Girlanda M."/>
            <person name="Hayes R.D."/>
            <person name="Keri Z."/>
            <person name="LaButti K."/>
            <person name="Lipzen A."/>
            <person name="Lombard V."/>
            <person name="Magnuson J."/>
            <person name="Maillard F."/>
            <person name="Murat C."/>
            <person name="Nolan M."/>
            <person name="Ohm R.A."/>
            <person name="Pangilinan J."/>
            <person name="Pereira M.F."/>
            <person name="Perotto S."/>
            <person name="Peter M."/>
            <person name="Pfister S."/>
            <person name="Riley R."/>
            <person name="Sitrit Y."/>
            <person name="Stielow J.B."/>
            <person name="Szollosi G."/>
            <person name="Zifcakova L."/>
            <person name="Stursova M."/>
            <person name="Spatafora J.W."/>
            <person name="Tedersoo L."/>
            <person name="Vaario L.M."/>
            <person name="Yamada A."/>
            <person name="Yan M."/>
            <person name="Wang P."/>
            <person name="Xu J."/>
            <person name="Bruns T."/>
            <person name="Baldrian P."/>
            <person name="Vilgalys R."/>
            <person name="Dunand C."/>
            <person name="Henrissat B."/>
            <person name="Grigoriev I.V."/>
            <person name="Hibbett D."/>
            <person name="Nagy L.G."/>
            <person name="Martin F.M."/>
        </authorList>
    </citation>
    <scope>NUCLEOTIDE SEQUENCE</scope>
    <source>
        <strain evidence="1">P2</strain>
    </source>
</reference>
<dbReference type="EMBL" id="MU117962">
    <property type="protein sequence ID" value="KAF9653976.1"/>
    <property type="molecule type" value="Genomic_DNA"/>
</dbReference>